<evidence type="ECO:0000313" key="1">
    <source>
        <dbReference type="EMBL" id="KAJ7552966.1"/>
    </source>
</evidence>
<comment type="caution">
    <text evidence="1">The sequence shown here is derived from an EMBL/GenBank/DDBJ whole genome shotgun (WGS) entry which is preliminary data.</text>
</comment>
<dbReference type="Proteomes" id="UP001162992">
    <property type="component" value="Chromosome 6"/>
</dbReference>
<accession>A0ACC2DFK1</accession>
<name>A0ACC2DFK1_DIPCM</name>
<keyword evidence="2" id="KW-1185">Reference proteome</keyword>
<reference evidence="2" key="1">
    <citation type="journal article" date="2024" name="Proc. Natl. Acad. Sci. U.S.A.">
        <title>Extraordinary preservation of gene collinearity over three hundred million years revealed in homosporous lycophytes.</title>
        <authorList>
            <person name="Li C."/>
            <person name="Wickell D."/>
            <person name="Kuo L.Y."/>
            <person name="Chen X."/>
            <person name="Nie B."/>
            <person name="Liao X."/>
            <person name="Peng D."/>
            <person name="Ji J."/>
            <person name="Jenkins J."/>
            <person name="Williams M."/>
            <person name="Shu S."/>
            <person name="Plott C."/>
            <person name="Barry K."/>
            <person name="Rajasekar S."/>
            <person name="Grimwood J."/>
            <person name="Han X."/>
            <person name="Sun S."/>
            <person name="Hou Z."/>
            <person name="He W."/>
            <person name="Dai G."/>
            <person name="Sun C."/>
            <person name="Schmutz J."/>
            <person name="Leebens-Mack J.H."/>
            <person name="Li F.W."/>
            <person name="Wang L."/>
        </authorList>
    </citation>
    <scope>NUCLEOTIDE SEQUENCE [LARGE SCALE GENOMIC DNA]</scope>
    <source>
        <strain evidence="2">cv. PW_Plant_1</strain>
    </source>
</reference>
<gene>
    <name evidence="1" type="ORF">O6H91_06G078700</name>
</gene>
<evidence type="ECO:0000313" key="2">
    <source>
        <dbReference type="Proteomes" id="UP001162992"/>
    </source>
</evidence>
<dbReference type="EMBL" id="CM055097">
    <property type="protein sequence ID" value="KAJ7552966.1"/>
    <property type="molecule type" value="Genomic_DNA"/>
</dbReference>
<protein>
    <submittedName>
        <fullName evidence="1">Uncharacterized protein</fullName>
    </submittedName>
</protein>
<sequence>MFWVRNTALHRKCKQSLLQLRTNCADASASFSRVEKSGSGGLVSERGRLKKEVESLEQGKLQADLTTYSCLFRKCCELEAVSEGRRIHGHLSRNGLLENQSLGNLVLSFYGKCGRLEDSVRVFETLEKRDVVSWNAMIAAYAAHACGNAGLQLYSQMQWEGLNPNRITIISLLKSFSGASALQEGKLIHVFAYEAGFEQDLVVASALANMYGRCESLEDARKAFSRILYPNIVAWNVIIGAYAQRGELQMALQLFEQMQWTPVKPDKVTFVILIDACADVADLDRGKWLHTHIVDRGLELDVVLGNALVNMYGKCKSLEDANKIFNKMPEKDVVSWNSLIAANARLGYCEVALRLFKQMRQEGMFPSRITFVSILSACASASLLTEGKLIHICISDLGFESDVAVSSGLVNMYSKCGSLEDALLVYSRMHRRNVITWNAIIAAYTQHGHQANAFQAFTQMQQEGLKPNKITFVSLLNACSRPEALAMGKWIHSHIVSSMLESDIIVGNALINMYARCESLQDASMVFKKLPNRDVASWNSMIVAYANHGHGKDALELFRQLEQQKIGGNNITFSSILEVCANLTDLEEGRRIHAYMIDCCLQPDIVVENALVNMYGKCGSLEDAYHTFIKMSRRDLVSWNAMIAAFTKQEGKQALQIFGELQLEQVTLDHISVVGVLSACSHAGLVDEGCHYFVSISQRCDIELTMEHYGCMVDLLGRAGQLKEAEDLISRMPYQPSAALWMALLGACKLYLDIHRAKRVAEHLFELDPRDPSPYVLLSNIYAAVGKWEDVRKLRKLMLYQCPANSVIETKNKDSNSREAISDLQTKHATEEAFFSNENISICADAA</sequence>
<organism evidence="1 2">
    <name type="scientific">Diphasiastrum complanatum</name>
    <name type="common">Issler's clubmoss</name>
    <name type="synonym">Lycopodium complanatum</name>
    <dbReference type="NCBI Taxonomy" id="34168"/>
    <lineage>
        <taxon>Eukaryota</taxon>
        <taxon>Viridiplantae</taxon>
        <taxon>Streptophyta</taxon>
        <taxon>Embryophyta</taxon>
        <taxon>Tracheophyta</taxon>
        <taxon>Lycopodiopsida</taxon>
        <taxon>Lycopodiales</taxon>
        <taxon>Lycopodiaceae</taxon>
        <taxon>Lycopodioideae</taxon>
        <taxon>Diphasiastrum</taxon>
    </lineage>
</organism>
<proteinExistence type="predicted"/>